<dbReference type="EMBL" id="CAJNOC010006323">
    <property type="protein sequence ID" value="CAF1075401.1"/>
    <property type="molecule type" value="Genomic_DNA"/>
</dbReference>
<accession>A0A814MAH0</accession>
<evidence type="ECO:0000313" key="1">
    <source>
        <dbReference type="EMBL" id="CAF1075401.1"/>
    </source>
</evidence>
<comment type="caution">
    <text evidence="1">The sequence shown here is derived from an EMBL/GenBank/DDBJ whole genome shotgun (WGS) entry which is preliminary data.</text>
</comment>
<gene>
    <name evidence="1" type="ORF">OXX778_LOCUS19938</name>
</gene>
<dbReference type="Proteomes" id="UP000663879">
    <property type="component" value="Unassembled WGS sequence"/>
</dbReference>
<organism evidence="1 2">
    <name type="scientific">Brachionus calyciflorus</name>
    <dbReference type="NCBI Taxonomy" id="104777"/>
    <lineage>
        <taxon>Eukaryota</taxon>
        <taxon>Metazoa</taxon>
        <taxon>Spiralia</taxon>
        <taxon>Gnathifera</taxon>
        <taxon>Rotifera</taxon>
        <taxon>Eurotatoria</taxon>
        <taxon>Monogononta</taxon>
        <taxon>Pseudotrocha</taxon>
        <taxon>Ploima</taxon>
        <taxon>Brachionidae</taxon>
        <taxon>Brachionus</taxon>
    </lineage>
</organism>
<protein>
    <submittedName>
        <fullName evidence="1">Uncharacterized protein</fullName>
    </submittedName>
</protein>
<dbReference type="AlphaFoldDB" id="A0A814MAH0"/>
<dbReference type="OrthoDB" id="10140190at2759"/>
<keyword evidence="2" id="KW-1185">Reference proteome</keyword>
<reference evidence="1" key="1">
    <citation type="submission" date="2021-02" db="EMBL/GenBank/DDBJ databases">
        <authorList>
            <person name="Nowell W R."/>
        </authorList>
    </citation>
    <scope>NUCLEOTIDE SEQUENCE</scope>
    <source>
        <strain evidence="1">Ploen Becks lab</strain>
    </source>
</reference>
<proteinExistence type="predicted"/>
<name>A0A814MAH0_9BILA</name>
<evidence type="ECO:0000313" key="2">
    <source>
        <dbReference type="Proteomes" id="UP000663879"/>
    </source>
</evidence>
<sequence length="151" mass="18175">MLNKHPNTNCIFNEIRWTEGDREKSVKCLDERGRYRGLIRKCIDLNLIKDEENSKQLRLEQLRELLMEHPEFNNGNTHLQRLASEHGFNVLFCPKYHCEFNPILVFSERFQQDLILEAINEFKNIDLNIKLWNRFWRALEMYQSGASYQNV</sequence>